<evidence type="ECO:0000313" key="2">
    <source>
        <dbReference type="Proteomes" id="UP000616151"/>
    </source>
</evidence>
<gene>
    <name evidence="1" type="ORF">JHL16_23020</name>
</gene>
<reference evidence="1" key="1">
    <citation type="submission" date="2021-01" db="EMBL/GenBank/DDBJ databases">
        <authorList>
            <person name="Sun Q."/>
        </authorList>
    </citation>
    <scope>NUCLEOTIDE SEQUENCE</scope>
    <source>
        <strain evidence="1">YIM B02566</strain>
    </source>
</reference>
<proteinExistence type="predicted"/>
<sequence>MSSSCTRLIAVLTIAFMLVQPSQAEEPPAVLVQPQGSILIRNDPQIRDLLDHALDAAEQGDSARIKAAIDKADAIIGSGRPKAALYQEAASDFAIAGDAEAALAYGNKAVAIGRSLAASYIFYRGMTMGMPAFEQTEPFRDFLSTSYVMMDGADAALARRLTGEAFKVAQLAHMTKAGLAVLRQQTNRIAPAGRRGDEVKLVQMVADTIGPTLQTAREIAAGLHGEAGSPGRSQMEALNAGQQKNLQEAIALIAREKIDIADILLPRPLEADDVARRLAEDEALVFFVEGNMAEIHGFVVTRQTIRWREISLKLPDVEALVSGFRTAIGAPLGRSASAIAAPDETPSADDILSPAWQLYQALLGPFQDELRGKTHLIVVTDGALAKLPFEALLTKAPPASVTDYRELPWLVRDHAVTMLPALSAITARDQDASASDDPPRAFLGIGNPDYSALAGNTGLISAVRALGTLTPLPESESEVRRIAHTLGASAQDLLLGRNASEENLYALSKNGALAQYRMLTFATHGLLPGEIDGLYEAALALTPVEKDAGQLIVPSAMGLLTSADGLLTTSEIPQLALKAGIVVLSACNTGADSQIDFEAYSGLASAFLQAGARSVLVSHWPVKSDAAVTITTGTVAHWTSRKPGRDFAFAFRQALLDVIKTSPETARPSYWAPFSLFGEP</sequence>
<name>A0ACC5R999_9HYPH</name>
<evidence type="ECO:0000313" key="1">
    <source>
        <dbReference type="EMBL" id="MBK1869251.1"/>
    </source>
</evidence>
<protein>
    <submittedName>
        <fullName evidence="1">CHAT domain-containing protein</fullName>
    </submittedName>
</protein>
<comment type="caution">
    <text evidence="1">The sequence shown here is derived from an EMBL/GenBank/DDBJ whole genome shotgun (WGS) entry which is preliminary data.</text>
</comment>
<accession>A0ACC5R999</accession>
<organism evidence="1 2">
    <name type="scientific">Taklimakanibacter albus</name>
    <dbReference type="NCBI Taxonomy" id="2800327"/>
    <lineage>
        <taxon>Bacteria</taxon>
        <taxon>Pseudomonadati</taxon>
        <taxon>Pseudomonadota</taxon>
        <taxon>Alphaproteobacteria</taxon>
        <taxon>Hyphomicrobiales</taxon>
        <taxon>Aestuariivirgaceae</taxon>
        <taxon>Taklimakanibacter</taxon>
    </lineage>
</organism>
<dbReference type="Proteomes" id="UP000616151">
    <property type="component" value="Unassembled WGS sequence"/>
</dbReference>
<keyword evidence="2" id="KW-1185">Reference proteome</keyword>
<dbReference type="EMBL" id="JAENHL010000008">
    <property type="protein sequence ID" value="MBK1869251.1"/>
    <property type="molecule type" value="Genomic_DNA"/>
</dbReference>